<comment type="cofactor">
    <cofactor evidence="5">
        <name>Mo-molybdopterin</name>
        <dbReference type="ChEBI" id="CHEBI:71302"/>
    </cofactor>
    <text evidence="5">Binds 1 Mo-molybdopterin (Mo-MPT) cofactor per subunit.</text>
</comment>
<evidence type="ECO:0000313" key="7">
    <source>
        <dbReference type="EMBL" id="VFU10577.1"/>
    </source>
</evidence>
<dbReference type="GO" id="GO:0030091">
    <property type="term" value="P:protein repair"/>
    <property type="evidence" value="ECO:0007669"/>
    <property type="project" value="UniProtKB-UniRule"/>
</dbReference>
<dbReference type="HAMAP" id="MF_01206">
    <property type="entry name" value="MsrP"/>
    <property type="match status" value="1"/>
</dbReference>
<evidence type="ECO:0000256" key="4">
    <source>
        <dbReference type="ARBA" id="ARBA00023002"/>
    </source>
</evidence>
<comment type="catalytic activity">
    <reaction evidence="5">
        <text>L-methionyl-[protein] + a quinone + H2O = L-methionyl-(R)-S-oxide-[protein] + a quinol</text>
        <dbReference type="Rhea" id="RHEA:51296"/>
        <dbReference type="Rhea" id="RHEA-COMP:12313"/>
        <dbReference type="Rhea" id="RHEA-COMP:12314"/>
        <dbReference type="ChEBI" id="CHEBI:15377"/>
        <dbReference type="ChEBI" id="CHEBI:16044"/>
        <dbReference type="ChEBI" id="CHEBI:24646"/>
        <dbReference type="ChEBI" id="CHEBI:45764"/>
        <dbReference type="ChEBI" id="CHEBI:132124"/>
    </reaction>
</comment>
<dbReference type="NCBIfam" id="NF003767">
    <property type="entry name" value="PRK05363.1"/>
    <property type="match status" value="1"/>
</dbReference>
<dbReference type="Proteomes" id="UP000294360">
    <property type="component" value="Chromosome"/>
</dbReference>
<reference evidence="7 8" key="1">
    <citation type="submission" date="2019-03" db="EMBL/GenBank/DDBJ databases">
        <authorList>
            <person name="Kox A.R. M."/>
        </authorList>
    </citation>
    <scope>NUCLEOTIDE SEQUENCE [LARGE SCALE GENOMIC DNA]</scope>
    <source>
        <strain evidence="7">MTUNDRAET4 annotated genome</strain>
    </source>
</reference>
<name>A0A4U8Z5G6_METTU</name>
<comment type="function">
    <text evidence="5">Part of the MsrPQ system that repairs oxidized periplasmic proteins containing methionine sulfoxide residues (Met-O), using respiratory chain electrons. Thus protects these proteins from oxidative-stress damage caused by reactive species of oxygen and chlorine generated by the host defense mechanisms. MsrPQ is essential for the maintenance of envelope integrity under bleach stress, rescuing a wide series of structurally unrelated periplasmic proteins from methionine oxidation. The catalytic subunit MsrP is non-stereospecific, being able to reduce both (R-) and (S-) diastereoisomers of methionine sulfoxide.</text>
</comment>
<dbReference type="EC" id="1.8.5.-" evidence="5"/>
<proteinExistence type="inferred from homology"/>
<evidence type="ECO:0000256" key="1">
    <source>
        <dbReference type="ARBA" id="ARBA00022505"/>
    </source>
</evidence>
<evidence type="ECO:0000313" key="8">
    <source>
        <dbReference type="Proteomes" id="UP000294360"/>
    </source>
</evidence>
<feature type="binding site" evidence="5">
    <location>
        <begin position="83"/>
        <end position="84"/>
    </location>
    <ligand>
        <name>Mo-molybdopterin</name>
        <dbReference type="ChEBI" id="CHEBI:71302"/>
    </ligand>
</feature>
<dbReference type="GO" id="GO:0016672">
    <property type="term" value="F:oxidoreductase activity, acting on a sulfur group of donors, quinone or similar compound as acceptor"/>
    <property type="evidence" value="ECO:0007669"/>
    <property type="project" value="UniProtKB-UniRule"/>
</dbReference>
<comment type="catalytic activity">
    <reaction evidence="5">
        <text>L-methionyl-[protein] + a quinone + H2O = L-methionyl-(S)-S-oxide-[protein] + a quinol</text>
        <dbReference type="Rhea" id="RHEA:51292"/>
        <dbReference type="Rhea" id="RHEA-COMP:12313"/>
        <dbReference type="Rhea" id="RHEA-COMP:12315"/>
        <dbReference type="ChEBI" id="CHEBI:15377"/>
        <dbReference type="ChEBI" id="CHEBI:16044"/>
        <dbReference type="ChEBI" id="CHEBI:24646"/>
        <dbReference type="ChEBI" id="CHEBI:44120"/>
        <dbReference type="ChEBI" id="CHEBI:132124"/>
    </reaction>
</comment>
<dbReference type="PANTHER" id="PTHR43032:SF3">
    <property type="entry name" value="PROTEIN-METHIONINE-SULFOXIDE REDUCTASE CATALYTIC SUBUNIT MSRP"/>
    <property type="match status" value="1"/>
</dbReference>
<dbReference type="InterPro" id="IPR036374">
    <property type="entry name" value="OxRdtase_Mopterin-bd_sf"/>
</dbReference>
<gene>
    <name evidence="5 7" type="primary">msrP</name>
    <name evidence="7" type="ORF">MTUNDRAET4_3690</name>
</gene>
<dbReference type="OrthoDB" id="9795587at2"/>
<dbReference type="AlphaFoldDB" id="A0A4U8Z5G6"/>
<organism evidence="7 8">
    <name type="scientific">Methylocella tundrae</name>
    <dbReference type="NCBI Taxonomy" id="227605"/>
    <lineage>
        <taxon>Bacteria</taxon>
        <taxon>Pseudomonadati</taxon>
        <taxon>Pseudomonadota</taxon>
        <taxon>Alphaproteobacteria</taxon>
        <taxon>Hyphomicrobiales</taxon>
        <taxon>Beijerinckiaceae</taxon>
        <taxon>Methylocella</taxon>
    </lineage>
</organism>
<dbReference type="RefSeq" id="WP_134491348.1">
    <property type="nucleotide sequence ID" value="NZ_CP139089.1"/>
</dbReference>
<feature type="binding site" evidence="5">
    <location>
        <position position="137"/>
    </location>
    <ligand>
        <name>Mo-molybdopterin</name>
        <dbReference type="ChEBI" id="CHEBI:71302"/>
    </ligand>
    <ligandPart>
        <name>Mo</name>
        <dbReference type="ChEBI" id="CHEBI:28685"/>
    </ligandPart>
</feature>
<keyword evidence="1 5" id="KW-0500">Molybdenum</keyword>
<feature type="domain" description="Oxidoreductase molybdopterin-binding" evidence="6">
    <location>
        <begin position="99"/>
        <end position="254"/>
    </location>
</feature>
<comment type="subunit">
    <text evidence="5">Heterodimer of a catalytic subunit (MsrP) and a heme-binding subunit (MsrQ).</text>
</comment>
<dbReference type="Pfam" id="PF00174">
    <property type="entry name" value="Oxidored_molyb"/>
    <property type="match status" value="1"/>
</dbReference>
<keyword evidence="4 5" id="KW-0560">Oxidoreductase</keyword>
<feature type="binding site" evidence="5">
    <location>
        <position position="80"/>
    </location>
    <ligand>
        <name>Mo-molybdopterin</name>
        <dbReference type="ChEBI" id="CHEBI:71302"/>
    </ligand>
</feature>
<dbReference type="SUPFAM" id="SSF56524">
    <property type="entry name" value="Oxidoreductase molybdopterin-binding domain"/>
    <property type="match status" value="1"/>
</dbReference>
<keyword evidence="3 5" id="KW-0732">Signal</keyword>
<dbReference type="KEGG" id="mtun:MTUNDRAET4_3690"/>
<dbReference type="InterPro" id="IPR022867">
    <property type="entry name" value="MsrP"/>
</dbReference>
<sequence length="317" mass="35846">MFVHRRKGWEIRESEATPEHLFFARRSLLKGGAAAAAASWLAAPAFAAGDPADALYPAKRNEIFKLDRPVTPEEINAHYNNFYEFGSTKDIFDAAQSLKTRPWTIKIDGLVEKPFDIGIDDLIKSMPLEERLYRHRCVEAWAMAAPWTGFPLRALVEAAKPLSAAKYVRMETFLDRGMAPGQRQVWYPWPYVEGLTMAEAANDLSFLVTGAYGKPLAKSFGAPLRLATPWKYGFKSIKSITRISFVAERPKTFWESLQASEYGFWANVNPAVPHPRWSQASEEVLGTQERRPTQIFNGYGEFVASLYVGLEKERLFV</sequence>
<dbReference type="GO" id="GO:0043546">
    <property type="term" value="F:molybdopterin cofactor binding"/>
    <property type="evidence" value="ECO:0007669"/>
    <property type="project" value="UniProtKB-UniRule"/>
</dbReference>
<keyword evidence="2 5" id="KW-0479">Metal-binding</keyword>
<evidence type="ECO:0000256" key="5">
    <source>
        <dbReference type="HAMAP-Rule" id="MF_01206"/>
    </source>
</evidence>
<evidence type="ECO:0000259" key="6">
    <source>
        <dbReference type="Pfam" id="PF00174"/>
    </source>
</evidence>
<protein>
    <recommendedName>
        <fullName evidence="5">Protein-methionine-sulfoxide reductase catalytic subunit MsrP</fullName>
        <ecNumber evidence="5">1.8.5.-</ecNumber>
    </recommendedName>
</protein>
<feature type="binding site" evidence="5">
    <location>
        <begin position="236"/>
        <end position="238"/>
    </location>
    <ligand>
        <name>Mo-molybdopterin</name>
        <dbReference type="ChEBI" id="CHEBI:71302"/>
    </ligand>
</feature>
<feature type="binding site" evidence="5">
    <location>
        <position position="172"/>
    </location>
    <ligand>
        <name>Mo-molybdopterin</name>
        <dbReference type="ChEBI" id="CHEBI:71302"/>
    </ligand>
</feature>
<dbReference type="PROSITE" id="PS51318">
    <property type="entry name" value="TAT"/>
    <property type="match status" value="1"/>
</dbReference>
<dbReference type="InterPro" id="IPR000572">
    <property type="entry name" value="OxRdtase_Mopterin-bd_dom"/>
</dbReference>
<dbReference type="InterPro" id="IPR006311">
    <property type="entry name" value="TAT_signal"/>
</dbReference>
<dbReference type="GO" id="GO:0046872">
    <property type="term" value="F:metal ion binding"/>
    <property type="evidence" value="ECO:0007669"/>
    <property type="project" value="UniProtKB-KW"/>
</dbReference>
<evidence type="ECO:0000256" key="2">
    <source>
        <dbReference type="ARBA" id="ARBA00022723"/>
    </source>
</evidence>
<feature type="binding site" evidence="5">
    <location>
        <position position="225"/>
    </location>
    <ligand>
        <name>Mo-molybdopterin</name>
        <dbReference type="ChEBI" id="CHEBI:71302"/>
    </ligand>
</feature>
<evidence type="ECO:0000256" key="3">
    <source>
        <dbReference type="ARBA" id="ARBA00022729"/>
    </source>
</evidence>
<comment type="caution">
    <text evidence="5">Lacks conserved residue(s) required for the propagation of feature annotation.</text>
</comment>
<comment type="similarity">
    <text evidence="5">Belongs to the MsrP family.</text>
</comment>
<accession>A0A4U8Z5G6</accession>
<dbReference type="EMBL" id="LR536450">
    <property type="protein sequence ID" value="VFU10577.1"/>
    <property type="molecule type" value="Genomic_DNA"/>
</dbReference>
<comment type="PTM">
    <text evidence="5">Predicted to be exported by the Tat system. The position of the signal peptide cleavage has not been experimentally proven.</text>
</comment>
<dbReference type="Gene3D" id="3.90.420.10">
    <property type="entry name" value="Oxidoreductase, molybdopterin-binding domain"/>
    <property type="match status" value="1"/>
</dbReference>
<dbReference type="PANTHER" id="PTHR43032">
    <property type="entry name" value="PROTEIN-METHIONINE-SULFOXIDE REDUCTASE"/>
    <property type="match status" value="1"/>
</dbReference>